<dbReference type="Proteomes" id="UP000239089">
    <property type="component" value="Unassembled WGS sequence"/>
</dbReference>
<evidence type="ECO:0000313" key="2">
    <source>
        <dbReference type="Proteomes" id="UP000239089"/>
    </source>
</evidence>
<reference evidence="1 2" key="1">
    <citation type="journal article" date="2018" name="Arch. Microbiol.">
        <title>New insights into the metabolic potential of the phototrophic purple bacterium Rhodopila globiformis DSM 161(T) from its draft genome sequence and evidence for a vanadium-dependent nitrogenase.</title>
        <authorList>
            <person name="Imhoff J.F."/>
            <person name="Rahn T."/>
            <person name="Kunzel S."/>
            <person name="Neulinger S.C."/>
        </authorList>
    </citation>
    <scope>NUCLEOTIDE SEQUENCE [LARGE SCALE GENOMIC DNA]</scope>
    <source>
        <strain evidence="1 2">DSM 16996</strain>
    </source>
</reference>
<gene>
    <name evidence="1" type="ORF">CCR94_15655</name>
</gene>
<keyword evidence="2" id="KW-1185">Reference proteome</keyword>
<evidence type="ECO:0000313" key="1">
    <source>
        <dbReference type="EMBL" id="PPQ29247.1"/>
    </source>
</evidence>
<dbReference type="EMBL" id="NHSJ01000096">
    <property type="protein sequence ID" value="PPQ29247.1"/>
    <property type="molecule type" value="Genomic_DNA"/>
</dbReference>
<organism evidence="1 2">
    <name type="scientific">Rhodoblastus sphagnicola</name>
    <dbReference type="NCBI Taxonomy" id="333368"/>
    <lineage>
        <taxon>Bacteria</taxon>
        <taxon>Pseudomonadati</taxon>
        <taxon>Pseudomonadota</taxon>
        <taxon>Alphaproteobacteria</taxon>
        <taxon>Hyphomicrobiales</taxon>
        <taxon>Rhodoblastaceae</taxon>
        <taxon>Rhodoblastus</taxon>
    </lineage>
</organism>
<comment type="caution">
    <text evidence="1">The sequence shown here is derived from an EMBL/GenBank/DDBJ whole genome shotgun (WGS) entry which is preliminary data.</text>
</comment>
<name>A0A2S6N3V9_9HYPH</name>
<dbReference type="AlphaFoldDB" id="A0A2S6N3V9"/>
<protein>
    <submittedName>
        <fullName evidence="1">Uncharacterized protein</fullName>
    </submittedName>
</protein>
<proteinExistence type="predicted"/>
<sequence length="100" mass="10637">MIADESGVVSGDDKALARIHILSLPFPLKQRPFIQGLCESAAMGEDVAASIAAAVQTPAEHRDDDWSESFRALAETRPVFCGLDVVELPDGVQAADAARM</sequence>
<accession>A0A2S6N3V9</accession>